<dbReference type="AlphaFoldDB" id="A0A6P8HXZ9"/>
<dbReference type="PROSITE" id="PS51194">
    <property type="entry name" value="HELICASE_CTER"/>
    <property type="match status" value="1"/>
</dbReference>
<feature type="region of interest" description="Disordered" evidence="7">
    <location>
        <begin position="823"/>
        <end position="868"/>
    </location>
</feature>
<feature type="domain" description="BRCT" evidence="8">
    <location>
        <begin position="869"/>
        <end position="956"/>
    </location>
</feature>
<dbReference type="SMART" id="SM00487">
    <property type="entry name" value="DEXDc"/>
    <property type="match status" value="1"/>
</dbReference>
<dbReference type="InterPro" id="IPR031053">
    <property type="entry name" value="ALC1"/>
</dbReference>
<dbReference type="RefSeq" id="XP_031560226.1">
    <property type="nucleotide sequence ID" value="XM_031704366.1"/>
</dbReference>
<evidence type="ECO:0000256" key="3">
    <source>
        <dbReference type="ARBA" id="ARBA00022741"/>
    </source>
</evidence>
<sequence length="959" mass="110247">MNSIKNRLDRLKGNALDRIAQAKLDEFGLRGITLRPYQLDGVTFLRRSYDDRHGCILGDEMGLGKTIQVISTLLHLKGSKDVQGPFLILCPLSVLSNWGSEFERFTRDLKVVSLFGDKDKREEIKHSIKCQIHKQDVNRKMPAINVVLTTYEICIREVAFLRNFHWKALIVDEAHRLKNSKSLLHQELSQFNKDFIVLLTGTPVQNNLNELYSLLSFVAPSIFDPDLEEAFLETFADVETSSGRNSDLQYLLSPFLLRRVKLEVMSDLPQKSEVILYTGMTELQKKYYKAILTKDLGAFSNESSNKSQLKNTLVHLRKCVNHPYLFDGVEPEPFVLGDHLINASGKLQLLDQLLSFLHKRNHKVLVFSQMTRVLDILQDYLGYRGFTYERLDGSVRGEERYLAIRNFNETEDTFVFLLSTKAGGQGLNLTSADTVIFFSSITPEMNQILEGNLQLSDILKFGLDKLFDSEEKIITEKDYERILGKSANGEWVVEDEREAEENEEEEEEMEVEENEPNQVESMYVYEGHDYSKENIERDKAAFDKMVADMLEEVTSSERARRTVARFQPLSFDLPTRKRKVLTPEELKERRKKREEDAAKRAKLKEQKEQMKEEARKRKLETLWRENDYISLNITLNEKEEKEEEEEEEMSDEEEEEDKLDIQYVNGDVTQPINATGNPTIIVHTVDDSGYWGSGGVFTAISRRSKKPEEHYELAGEMKDLHLGDAHLIPFAEDDQKDSNSYLSLIVAQSRDRHHRLLPMNLSALSEGLERVSQAAKDLKASVHLPRIGHSTPSFNWYGTERLIRKHLAATGIPTFIYYFPRKQSSSTSRPSTSSTVNTSDKIDISTTRPHRSQDEPTPKKNKKDSLPRPLPDFFSGVRVFFDDVPKDRVKLLSRYVIAYDGDVQSYMDENITHVICSNEDSKLTDIPSQGTNIVTAKWLEDSIKKQRLLDTTIYSINTL</sequence>
<feature type="region of interest" description="Disordered" evidence="7">
    <location>
        <begin position="635"/>
        <end position="657"/>
    </location>
</feature>
<evidence type="ECO:0000256" key="5">
    <source>
        <dbReference type="ARBA" id="ARBA00022840"/>
    </source>
</evidence>
<dbReference type="SUPFAM" id="SSF52949">
    <property type="entry name" value="Macro domain-like"/>
    <property type="match status" value="1"/>
</dbReference>
<dbReference type="InterPro" id="IPR043472">
    <property type="entry name" value="Macro_dom-like"/>
</dbReference>
<dbReference type="SMART" id="SM00292">
    <property type="entry name" value="BRCT"/>
    <property type="match status" value="1"/>
</dbReference>
<dbReference type="InterPro" id="IPR049730">
    <property type="entry name" value="SNF2/RAD54-like_C"/>
</dbReference>
<feature type="compositionally biased region" description="Acidic residues" evidence="7">
    <location>
        <begin position="492"/>
        <end position="515"/>
    </location>
</feature>
<dbReference type="OrthoDB" id="5857104at2759"/>
<keyword evidence="4" id="KW-0378">Hydrolase</keyword>
<dbReference type="InParanoid" id="A0A6P8HXZ9"/>
<dbReference type="Gene3D" id="3.40.220.10">
    <property type="entry name" value="Leucine Aminopeptidase, subunit E, domain 1"/>
    <property type="match status" value="1"/>
</dbReference>
<dbReference type="GO" id="GO:0005634">
    <property type="term" value="C:nucleus"/>
    <property type="evidence" value="ECO:0007669"/>
    <property type="project" value="UniProtKB-SubCell"/>
</dbReference>
<keyword evidence="12" id="KW-1185">Reference proteome</keyword>
<evidence type="ECO:0000313" key="13">
    <source>
        <dbReference type="RefSeq" id="XP_031560226.1"/>
    </source>
</evidence>
<dbReference type="InterPro" id="IPR014001">
    <property type="entry name" value="Helicase_ATP-bd"/>
</dbReference>
<feature type="domain" description="Helicase ATP-binding" evidence="10">
    <location>
        <begin position="46"/>
        <end position="221"/>
    </location>
</feature>
<evidence type="ECO:0000259" key="10">
    <source>
        <dbReference type="PROSITE" id="PS51192"/>
    </source>
</evidence>
<feature type="region of interest" description="Disordered" evidence="7">
    <location>
        <begin position="582"/>
        <end position="609"/>
    </location>
</feature>
<evidence type="ECO:0000313" key="12">
    <source>
        <dbReference type="Proteomes" id="UP000515163"/>
    </source>
</evidence>
<comment type="subcellular location">
    <subcellularLocation>
        <location evidence="1">Nucleus</location>
    </subcellularLocation>
</comment>
<dbReference type="Gene3D" id="3.40.50.10190">
    <property type="entry name" value="BRCT domain"/>
    <property type="match status" value="1"/>
</dbReference>
<name>A0A6P8HXZ9_ACTTE</name>
<evidence type="ECO:0000259" key="9">
    <source>
        <dbReference type="PROSITE" id="PS51154"/>
    </source>
</evidence>
<dbReference type="PROSITE" id="PS51154">
    <property type="entry name" value="MACRO"/>
    <property type="match status" value="1"/>
</dbReference>
<feature type="region of interest" description="Disordered" evidence="7">
    <location>
        <begin position="492"/>
        <end position="517"/>
    </location>
</feature>
<accession>A0A6P8HXZ9</accession>
<dbReference type="GO" id="GO:0006338">
    <property type="term" value="P:chromatin remodeling"/>
    <property type="evidence" value="ECO:0007669"/>
    <property type="project" value="InterPro"/>
</dbReference>
<feature type="domain" description="Macro" evidence="9">
    <location>
        <begin position="648"/>
        <end position="836"/>
    </location>
</feature>
<dbReference type="GO" id="GO:0003678">
    <property type="term" value="F:DNA helicase activity"/>
    <property type="evidence" value="ECO:0007669"/>
    <property type="project" value="InterPro"/>
</dbReference>
<evidence type="ECO:0000256" key="2">
    <source>
        <dbReference type="ARBA" id="ARBA00007025"/>
    </source>
</evidence>
<keyword evidence="5" id="KW-0067">ATP-binding</keyword>
<evidence type="ECO:0000256" key="7">
    <source>
        <dbReference type="SAM" id="MobiDB-lite"/>
    </source>
</evidence>
<dbReference type="Gene3D" id="3.40.50.10810">
    <property type="entry name" value="Tandem AAA-ATPase domain"/>
    <property type="match status" value="1"/>
</dbReference>
<gene>
    <name evidence="13" type="primary">LOC116296356</name>
</gene>
<dbReference type="InterPro" id="IPR036420">
    <property type="entry name" value="BRCT_dom_sf"/>
</dbReference>
<dbReference type="PROSITE" id="PS50172">
    <property type="entry name" value="BRCT"/>
    <property type="match status" value="1"/>
</dbReference>
<protein>
    <submittedName>
        <fullName evidence="13">Chromodomain-helicase-DNA-binding protein 1-like</fullName>
    </submittedName>
</protein>
<comment type="similarity">
    <text evidence="2">Belongs to the SNF2/RAD54 helicase family.</text>
</comment>
<feature type="domain" description="Helicase C-terminal" evidence="11">
    <location>
        <begin position="349"/>
        <end position="505"/>
    </location>
</feature>
<keyword evidence="6" id="KW-0539">Nucleus</keyword>
<dbReference type="GeneID" id="116296356"/>
<dbReference type="SUPFAM" id="SSF52113">
    <property type="entry name" value="BRCT domain"/>
    <property type="match status" value="1"/>
</dbReference>
<dbReference type="GO" id="GO:0005524">
    <property type="term" value="F:ATP binding"/>
    <property type="evidence" value="ECO:0007669"/>
    <property type="project" value="UniProtKB-KW"/>
</dbReference>
<reference evidence="13" key="1">
    <citation type="submission" date="2025-08" db="UniProtKB">
        <authorList>
            <consortium name="RefSeq"/>
        </authorList>
    </citation>
    <scope>IDENTIFICATION</scope>
    <source>
        <tissue evidence="13">Tentacle</tissue>
    </source>
</reference>
<dbReference type="GO" id="GO:0016787">
    <property type="term" value="F:hydrolase activity"/>
    <property type="evidence" value="ECO:0007669"/>
    <property type="project" value="UniProtKB-KW"/>
</dbReference>
<dbReference type="InterPro" id="IPR000330">
    <property type="entry name" value="SNF2_N"/>
</dbReference>
<dbReference type="SMART" id="SM00490">
    <property type="entry name" value="HELICc"/>
    <property type="match status" value="1"/>
</dbReference>
<evidence type="ECO:0000256" key="4">
    <source>
        <dbReference type="ARBA" id="ARBA00022801"/>
    </source>
</evidence>
<dbReference type="InterPro" id="IPR027417">
    <property type="entry name" value="P-loop_NTPase"/>
</dbReference>
<keyword evidence="3" id="KW-0547">Nucleotide-binding</keyword>
<evidence type="ECO:0000259" key="8">
    <source>
        <dbReference type="PROSITE" id="PS50172"/>
    </source>
</evidence>
<dbReference type="InterPro" id="IPR031916">
    <property type="entry name" value="LIG3_BRCT"/>
</dbReference>
<dbReference type="FunCoup" id="A0A6P8HXZ9">
    <property type="interactions" value="1785"/>
</dbReference>
<evidence type="ECO:0000259" key="11">
    <source>
        <dbReference type="PROSITE" id="PS51194"/>
    </source>
</evidence>
<dbReference type="Proteomes" id="UP000515163">
    <property type="component" value="Unplaced"/>
</dbReference>
<dbReference type="Gene3D" id="3.40.50.300">
    <property type="entry name" value="P-loop containing nucleotide triphosphate hydrolases"/>
    <property type="match status" value="1"/>
</dbReference>
<dbReference type="InterPro" id="IPR002589">
    <property type="entry name" value="Macro_dom"/>
</dbReference>
<dbReference type="PANTHER" id="PTHR47157:SF1">
    <property type="entry name" value="CHROMODOMAIN-HELICASE-DNA-BINDING PROTEIN 1-LIKE"/>
    <property type="match status" value="1"/>
</dbReference>
<dbReference type="Pfam" id="PF00271">
    <property type="entry name" value="Helicase_C"/>
    <property type="match status" value="1"/>
</dbReference>
<organism evidence="12 13">
    <name type="scientific">Actinia tenebrosa</name>
    <name type="common">Australian red waratah sea anemone</name>
    <dbReference type="NCBI Taxonomy" id="6105"/>
    <lineage>
        <taxon>Eukaryota</taxon>
        <taxon>Metazoa</taxon>
        <taxon>Cnidaria</taxon>
        <taxon>Anthozoa</taxon>
        <taxon>Hexacorallia</taxon>
        <taxon>Actiniaria</taxon>
        <taxon>Actiniidae</taxon>
        <taxon>Actinia</taxon>
    </lineage>
</organism>
<dbReference type="CDD" id="cd03331">
    <property type="entry name" value="Macro_Poa1p-like_SNF2"/>
    <property type="match status" value="1"/>
</dbReference>
<feature type="compositionally biased region" description="Acidic residues" evidence="7">
    <location>
        <begin position="640"/>
        <end position="657"/>
    </location>
</feature>
<dbReference type="KEGG" id="aten:116296356"/>
<dbReference type="GO" id="GO:0006281">
    <property type="term" value="P:DNA repair"/>
    <property type="evidence" value="ECO:0007669"/>
    <property type="project" value="InterPro"/>
</dbReference>
<dbReference type="Pfam" id="PF00176">
    <property type="entry name" value="SNF2-rel_dom"/>
    <property type="match status" value="1"/>
</dbReference>
<feature type="compositionally biased region" description="Basic and acidic residues" evidence="7">
    <location>
        <begin position="851"/>
        <end position="866"/>
    </location>
</feature>
<proteinExistence type="inferred from homology"/>
<dbReference type="PANTHER" id="PTHR47157">
    <property type="entry name" value="CHROMODOMAIN-HELICASE-DNA-BINDING PROTEIN 1-LIKE"/>
    <property type="match status" value="1"/>
</dbReference>
<feature type="compositionally biased region" description="Low complexity" evidence="7">
    <location>
        <begin position="824"/>
        <end position="839"/>
    </location>
</feature>
<dbReference type="CDD" id="cd18793">
    <property type="entry name" value="SF2_C_SNF"/>
    <property type="match status" value="1"/>
</dbReference>
<dbReference type="InterPro" id="IPR038718">
    <property type="entry name" value="SNF2-like_sf"/>
</dbReference>
<dbReference type="Pfam" id="PF16759">
    <property type="entry name" value="LIG3_BRCT"/>
    <property type="match status" value="1"/>
</dbReference>
<dbReference type="PROSITE" id="PS51192">
    <property type="entry name" value="HELICASE_ATP_BIND_1"/>
    <property type="match status" value="1"/>
</dbReference>
<evidence type="ECO:0000256" key="1">
    <source>
        <dbReference type="ARBA" id="ARBA00004123"/>
    </source>
</evidence>
<dbReference type="SUPFAM" id="SSF52540">
    <property type="entry name" value="P-loop containing nucleoside triphosphate hydrolases"/>
    <property type="match status" value="2"/>
</dbReference>
<evidence type="ECO:0000256" key="6">
    <source>
        <dbReference type="ARBA" id="ARBA00023242"/>
    </source>
</evidence>
<dbReference type="InterPro" id="IPR001650">
    <property type="entry name" value="Helicase_C-like"/>
</dbReference>
<dbReference type="InterPro" id="IPR001357">
    <property type="entry name" value="BRCT_dom"/>
</dbReference>